<name>A0ACB8AXY2_9AGAM</name>
<evidence type="ECO:0000313" key="2">
    <source>
        <dbReference type="Proteomes" id="UP000790709"/>
    </source>
</evidence>
<sequence length="562" mass="62034">MRLVGPRRASGRAPNTPSFYSNTSALELYESEPRRSSENHEFSKSNATHLETLDQTRAHSAPSSFSTGHLSSCLPCLSIPTWFRVHTISGKNKTSRLVFRTPSPTLRPAATFLGFLVSSYLSLTAVHNSRPTQFCPQNISAIAGRVYELRSQPPHAEVNAGVREWPIRCLRQEDGIICGFEFFAALSFPSADLKHLEIPALSVRLTLRLSGALLTCINSPPETDALSDKGTLQSKLDTLRAERDISLNVFNSPDGPSPEYPHVATYSDYNIRPRHAHESPLCIPPRILAAASIQRITIVSVSIYIRASPDPPLSARWHLPEGWHPPLIRRGSAQVEIRNAFVCTINARPANHLQCLARCPLSRSAYRIAVDRNTQSIVIASLRGRYGCRRAAESTVTYGTYAEYLEIHSLAGAVIFAILYLPVLAFFVTKAFARPTYVYIILCLFATIRVTAFILRAILTRVYADQINLSFFLAYEIIYNVGFFGLLYSTYILGADRDAFARNDNIISRIIQKRFLFRLCLMAAVAIGITGAVQSSSGGSTSSVNTGNTPRKVGIYIFGSGG</sequence>
<dbReference type="EMBL" id="MU266817">
    <property type="protein sequence ID" value="KAH7918265.1"/>
    <property type="molecule type" value="Genomic_DNA"/>
</dbReference>
<evidence type="ECO:0000313" key="1">
    <source>
        <dbReference type="EMBL" id="KAH7918265.1"/>
    </source>
</evidence>
<gene>
    <name evidence="1" type="ORF">BV22DRAFT_1134715</name>
</gene>
<comment type="caution">
    <text evidence="1">The sequence shown here is derived from an EMBL/GenBank/DDBJ whole genome shotgun (WGS) entry which is preliminary data.</text>
</comment>
<accession>A0ACB8AXY2</accession>
<organism evidence="1 2">
    <name type="scientific">Leucogyrophana mollusca</name>
    <dbReference type="NCBI Taxonomy" id="85980"/>
    <lineage>
        <taxon>Eukaryota</taxon>
        <taxon>Fungi</taxon>
        <taxon>Dikarya</taxon>
        <taxon>Basidiomycota</taxon>
        <taxon>Agaricomycotina</taxon>
        <taxon>Agaricomycetes</taxon>
        <taxon>Agaricomycetidae</taxon>
        <taxon>Boletales</taxon>
        <taxon>Boletales incertae sedis</taxon>
        <taxon>Leucogyrophana</taxon>
    </lineage>
</organism>
<dbReference type="Proteomes" id="UP000790709">
    <property type="component" value="Unassembled WGS sequence"/>
</dbReference>
<protein>
    <submittedName>
        <fullName evidence="1">Uncharacterized protein</fullName>
    </submittedName>
</protein>
<proteinExistence type="predicted"/>
<keyword evidence="2" id="KW-1185">Reference proteome</keyword>
<reference evidence="1" key="1">
    <citation type="journal article" date="2021" name="New Phytol.">
        <title>Evolutionary innovations through gain and loss of genes in the ectomycorrhizal Boletales.</title>
        <authorList>
            <person name="Wu G."/>
            <person name="Miyauchi S."/>
            <person name="Morin E."/>
            <person name="Kuo A."/>
            <person name="Drula E."/>
            <person name="Varga T."/>
            <person name="Kohler A."/>
            <person name="Feng B."/>
            <person name="Cao Y."/>
            <person name="Lipzen A."/>
            <person name="Daum C."/>
            <person name="Hundley H."/>
            <person name="Pangilinan J."/>
            <person name="Johnson J."/>
            <person name="Barry K."/>
            <person name="LaButti K."/>
            <person name="Ng V."/>
            <person name="Ahrendt S."/>
            <person name="Min B."/>
            <person name="Choi I.G."/>
            <person name="Park H."/>
            <person name="Plett J.M."/>
            <person name="Magnuson J."/>
            <person name="Spatafora J.W."/>
            <person name="Nagy L.G."/>
            <person name="Henrissat B."/>
            <person name="Grigoriev I.V."/>
            <person name="Yang Z.L."/>
            <person name="Xu J."/>
            <person name="Martin F.M."/>
        </authorList>
    </citation>
    <scope>NUCLEOTIDE SEQUENCE</scope>
    <source>
        <strain evidence="1">KUC20120723A-06</strain>
    </source>
</reference>